<organism evidence="1 2">
    <name type="scientific">Methylomonas defluvii</name>
    <dbReference type="NCBI Taxonomy" id="3045149"/>
    <lineage>
        <taxon>Bacteria</taxon>
        <taxon>Pseudomonadati</taxon>
        <taxon>Pseudomonadota</taxon>
        <taxon>Gammaproteobacteria</taxon>
        <taxon>Methylococcales</taxon>
        <taxon>Methylococcaceae</taxon>
        <taxon>Methylomonas</taxon>
    </lineage>
</organism>
<reference evidence="1 2" key="1">
    <citation type="submission" date="2023-11" db="EMBL/GenBank/DDBJ databases">
        <authorList>
            <person name="Ouyang M.-Y."/>
        </authorList>
    </citation>
    <scope>NUCLEOTIDE SEQUENCE [LARGE SCALE GENOMIC DNA]</scope>
    <source>
        <strain evidence="1 2">OY6</strain>
    </source>
</reference>
<proteinExistence type="predicted"/>
<gene>
    <name evidence="1" type="ORF">QLH52_05960</name>
</gene>
<evidence type="ECO:0000313" key="1">
    <source>
        <dbReference type="EMBL" id="MDX8126818.1"/>
    </source>
</evidence>
<sequence>MVSLANLKTAITDRLNEMVESRFELIKKAQFLSVLGIDNKTTSAYYIGDCIESVAELVINELCTQLTRQHSNGTPARISVDTGLYKIISDRYSNASIREYYFRHSEGDLNEDKNLVSVYLSYVDFAGITQSIKEQIKNLESEGLSMLATSIVDEFGLKHFDRHYSFYAKNGWFICQTYAPNWNHSFDRKCHDRYGNILNAFRLILNDTGIDLESSFAQYVSAVKGLTYSSSKIESRTVFGKGSSLQIACFKDKVEYRFTRSAFEALTAFLMLNGFETQAAAIVARMNTLQAA</sequence>
<name>A0ABU4UBL3_9GAMM</name>
<evidence type="ECO:0000313" key="2">
    <source>
        <dbReference type="Proteomes" id="UP001284537"/>
    </source>
</evidence>
<dbReference type="Proteomes" id="UP001284537">
    <property type="component" value="Unassembled WGS sequence"/>
</dbReference>
<keyword evidence="2" id="KW-1185">Reference proteome</keyword>
<dbReference type="RefSeq" id="WP_157770368.1">
    <property type="nucleotide sequence ID" value="NZ_JAXARY010000004.1"/>
</dbReference>
<dbReference type="EMBL" id="JAXARY010000004">
    <property type="protein sequence ID" value="MDX8126818.1"/>
    <property type="molecule type" value="Genomic_DNA"/>
</dbReference>
<comment type="caution">
    <text evidence="1">The sequence shown here is derived from an EMBL/GenBank/DDBJ whole genome shotgun (WGS) entry which is preliminary data.</text>
</comment>
<accession>A0ABU4UBL3</accession>
<protein>
    <submittedName>
        <fullName evidence="1">Uncharacterized protein</fullName>
    </submittedName>
</protein>